<comment type="similarity">
    <text evidence="1">Belongs to the AHA1 family.</text>
</comment>
<dbReference type="KEGG" id="grc:GI584_06645"/>
<evidence type="ECO:0000259" key="2">
    <source>
        <dbReference type="Pfam" id="PF08327"/>
    </source>
</evidence>
<sequence length="159" mass="18466">MNYGTLSQHNGRYSLTFECEFPLSPEKLFDTLIDPAFFTQWYPFATAEMDVEVGGKLKFDDGEGSVYEGEIIELEAPNTFVFKEIDDLLDMRITEKENGCLFTFKHSFDDASMAMYMAAGWHRCLEVLQQLVYGEPVEWKDNAEELRVYYKEAFEKGEQ</sequence>
<dbReference type="InterPro" id="IPR023393">
    <property type="entry name" value="START-like_dom_sf"/>
</dbReference>
<accession>A0A5Q2TIA2</accession>
<dbReference type="EMBL" id="CP045915">
    <property type="protein sequence ID" value="QGH33713.1"/>
    <property type="molecule type" value="Genomic_DNA"/>
</dbReference>
<name>A0A5Q2TIA2_9BACI</name>
<evidence type="ECO:0000313" key="3">
    <source>
        <dbReference type="EMBL" id="QGH33713.1"/>
    </source>
</evidence>
<dbReference type="RefSeq" id="WP_100361424.1">
    <property type="nucleotide sequence ID" value="NZ_CP045915.1"/>
</dbReference>
<evidence type="ECO:0000256" key="1">
    <source>
        <dbReference type="ARBA" id="ARBA00006817"/>
    </source>
</evidence>
<dbReference type="InterPro" id="IPR013538">
    <property type="entry name" value="ASHA1/2-like_C"/>
</dbReference>
<dbReference type="Gene3D" id="3.30.530.20">
    <property type="match status" value="1"/>
</dbReference>
<evidence type="ECO:0000313" key="4">
    <source>
        <dbReference type="Proteomes" id="UP000339690"/>
    </source>
</evidence>
<organism evidence="3 4">
    <name type="scientific">Gracilibacillus salitolerans</name>
    <dbReference type="NCBI Taxonomy" id="2663022"/>
    <lineage>
        <taxon>Bacteria</taxon>
        <taxon>Bacillati</taxon>
        <taxon>Bacillota</taxon>
        <taxon>Bacilli</taxon>
        <taxon>Bacillales</taxon>
        <taxon>Bacillaceae</taxon>
        <taxon>Gracilibacillus</taxon>
    </lineage>
</organism>
<dbReference type="Pfam" id="PF08327">
    <property type="entry name" value="AHSA1"/>
    <property type="match status" value="1"/>
</dbReference>
<reference evidence="3 4" key="1">
    <citation type="submission" date="2019-11" db="EMBL/GenBank/DDBJ databases">
        <title>Gracilibacillus salitolerans sp. nov., a moderate halophile isolated from a saline soil in northwest China.</title>
        <authorList>
            <person name="Gan L."/>
        </authorList>
    </citation>
    <scope>NUCLEOTIDE SEQUENCE [LARGE SCALE GENOMIC DNA]</scope>
    <source>
        <strain evidence="3 4">SCU50</strain>
    </source>
</reference>
<gene>
    <name evidence="3" type="ORF">GI584_06645</name>
</gene>
<feature type="domain" description="Activator of Hsp90 ATPase homologue 1/2-like C-terminal" evidence="2">
    <location>
        <begin position="23"/>
        <end position="132"/>
    </location>
</feature>
<dbReference type="Proteomes" id="UP000339690">
    <property type="component" value="Chromosome"/>
</dbReference>
<proteinExistence type="inferred from homology"/>
<keyword evidence="4" id="KW-1185">Reference proteome</keyword>
<dbReference type="SUPFAM" id="SSF55961">
    <property type="entry name" value="Bet v1-like"/>
    <property type="match status" value="1"/>
</dbReference>
<dbReference type="AlphaFoldDB" id="A0A5Q2TIA2"/>
<protein>
    <recommendedName>
        <fullName evidence="2">Activator of Hsp90 ATPase homologue 1/2-like C-terminal domain-containing protein</fullName>
    </recommendedName>
</protein>